<evidence type="ECO:0000313" key="1">
    <source>
        <dbReference type="EMBL" id="SHJ17376.1"/>
    </source>
</evidence>
<accession>A0A1M6H5D2</accession>
<dbReference type="STRING" id="683124.SAMN05444337_1434"/>
<keyword evidence="2" id="KW-1185">Reference proteome</keyword>
<dbReference type="RefSeq" id="WP_072783493.1">
    <property type="nucleotide sequence ID" value="NZ_CP045292.1"/>
</dbReference>
<name>A0A1M6H5D2_9FLAO</name>
<sequence>MNKIDFNLAMQGVIDENLDMPTEELIMNVTASRWEYHDWEVAGFEKILEERNLQFNIYTESFFKKKFIEKFSKLYPGWIIDIKKMMTQLIENGWNLSIPIRAKNYHGSFKCYISTDDIILKQIVESNCETINLKCSLCGNSEDENYDGICEKCRIY</sequence>
<gene>
    <name evidence="1" type="ORF">SAMN05444337_1434</name>
</gene>
<evidence type="ECO:0000313" key="2">
    <source>
        <dbReference type="Proteomes" id="UP000184232"/>
    </source>
</evidence>
<proteinExistence type="predicted"/>
<organism evidence="1 2">
    <name type="scientific">Flavobacterium haoranii</name>
    <dbReference type="NCBI Taxonomy" id="683124"/>
    <lineage>
        <taxon>Bacteria</taxon>
        <taxon>Pseudomonadati</taxon>
        <taxon>Bacteroidota</taxon>
        <taxon>Flavobacteriia</taxon>
        <taxon>Flavobacteriales</taxon>
        <taxon>Flavobacteriaceae</taxon>
        <taxon>Flavobacterium</taxon>
    </lineage>
</organism>
<dbReference type="OrthoDB" id="9811589at2"/>
<protein>
    <submittedName>
        <fullName evidence="1">Uncharacterized protein</fullName>
    </submittedName>
</protein>
<reference evidence="1 2" key="1">
    <citation type="submission" date="2016-11" db="EMBL/GenBank/DDBJ databases">
        <authorList>
            <person name="Jaros S."/>
            <person name="Januszkiewicz K."/>
            <person name="Wedrychowicz H."/>
        </authorList>
    </citation>
    <scope>NUCLEOTIDE SEQUENCE [LARGE SCALE GENOMIC DNA]</scope>
    <source>
        <strain evidence="1 2">DSM 22807</strain>
    </source>
</reference>
<dbReference type="Proteomes" id="UP000184232">
    <property type="component" value="Unassembled WGS sequence"/>
</dbReference>
<dbReference type="EMBL" id="FQZH01000002">
    <property type="protein sequence ID" value="SHJ17376.1"/>
    <property type="molecule type" value="Genomic_DNA"/>
</dbReference>
<dbReference type="AlphaFoldDB" id="A0A1M6H5D2"/>